<keyword evidence="2" id="KW-1185">Reference proteome</keyword>
<proteinExistence type="predicted"/>
<accession>A0ABW3TUA4</accession>
<sequence>MTDPDVKALAREIHRLKEQVASLSRVRQLTASSIPITVDSDDGPVSIDVPLTAGVSQGVQAATDSKYAKELAEQLEAELGPLAGQVQEALAEAEAALAAAGLARSEAAQAVADAAAASAEAAQAVADALAATELAEGAAPSWAVTDPEASDAAGKPVGAIWYVRDSAGRVLRMWELTSFGWVNRPFDETAIPQVAIGSGTYGALAGDRLVAKSVTAAQIKALAITAAELAAGAVTAVKIAANAVTAEKINAGAVSTDKLSALAVTAEKIAAGAIIADKIAAGAITTAKLAATAIDGMTITGALIRTAPSGQRVQLDVLGLRTFNADGLETGVLSAGDGGFDLRGGATWRAANIDLGFARIRPPSERDGASIDLVRGAARLYLGVEDSPSLGPFSSISSPGSGIEISATRQISARTAGDLYFLSSAGKAEIASPGGIVLNGPVDMKQRPATLVGKQIAVERLHRLASTESDSLGGIVNEAMVPKMSVQFALPEPAQVRVTAMVRAYSNNMADVLAIRLRNNGAVIAEWTKQANSAGTGTTQTHNIGVTKDLSAGSHSLVLYVLRAAGSGSITVAPNATGPNQLTVEEIVLTS</sequence>
<evidence type="ECO:0000313" key="2">
    <source>
        <dbReference type="Proteomes" id="UP001597181"/>
    </source>
</evidence>
<organism evidence="1 2">
    <name type="scientific">Leucobacter albus</name>
    <dbReference type="NCBI Taxonomy" id="272210"/>
    <lineage>
        <taxon>Bacteria</taxon>
        <taxon>Bacillati</taxon>
        <taxon>Actinomycetota</taxon>
        <taxon>Actinomycetes</taxon>
        <taxon>Micrococcales</taxon>
        <taxon>Microbacteriaceae</taxon>
        <taxon>Leucobacter</taxon>
    </lineage>
</organism>
<gene>
    <name evidence="1" type="ORF">ACFQ3U_14175</name>
</gene>
<comment type="caution">
    <text evidence="1">The sequence shown here is derived from an EMBL/GenBank/DDBJ whole genome shotgun (WGS) entry which is preliminary data.</text>
</comment>
<name>A0ABW3TUA4_9MICO</name>
<protein>
    <submittedName>
        <fullName evidence="1">Uncharacterized protein</fullName>
    </submittedName>
</protein>
<dbReference type="Proteomes" id="UP001597181">
    <property type="component" value="Unassembled WGS sequence"/>
</dbReference>
<dbReference type="EMBL" id="JBHTLY010000007">
    <property type="protein sequence ID" value="MFD1203043.1"/>
    <property type="molecule type" value="Genomic_DNA"/>
</dbReference>
<evidence type="ECO:0000313" key="1">
    <source>
        <dbReference type="EMBL" id="MFD1203043.1"/>
    </source>
</evidence>
<dbReference type="RefSeq" id="WP_343960823.1">
    <property type="nucleotide sequence ID" value="NZ_BAAAKZ010000009.1"/>
</dbReference>
<reference evidence="2" key="1">
    <citation type="journal article" date="2019" name="Int. J. Syst. Evol. Microbiol.">
        <title>The Global Catalogue of Microorganisms (GCM) 10K type strain sequencing project: providing services to taxonomists for standard genome sequencing and annotation.</title>
        <authorList>
            <consortium name="The Broad Institute Genomics Platform"/>
            <consortium name="The Broad Institute Genome Sequencing Center for Infectious Disease"/>
            <person name="Wu L."/>
            <person name="Ma J."/>
        </authorList>
    </citation>
    <scope>NUCLEOTIDE SEQUENCE [LARGE SCALE GENOMIC DNA]</scope>
    <source>
        <strain evidence="2">CCUG 50213</strain>
    </source>
</reference>